<dbReference type="OrthoDB" id="270728at2759"/>
<evidence type="ECO:0000256" key="6">
    <source>
        <dbReference type="ARBA" id="ARBA00022695"/>
    </source>
</evidence>
<reference evidence="14 15" key="1">
    <citation type="submission" date="2020-07" db="EMBL/GenBank/DDBJ databases">
        <title>The yeast mating-type switching endonuclease HO is a domesticated member of an unorthodox homing genetic element family.</title>
        <authorList>
            <person name="Coughlan A.Y."/>
            <person name="Lombardi L."/>
            <person name="Braun-Galleani S."/>
            <person name="Martos A.R."/>
            <person name="Galeote V."/>
            <person name="Bigey F."/>
            <person name="Dequin S."/>
            <person name="Byrne K.P."/>
            <person name="Wolfe K.H."/>
        </authorList>
    </citation>
    <scope>NUCLEOTIDE SEQUENCE [LARGE SCALE GENOMIC DNA]</scope>
    <source>
        <strain evidence="14 15">NRRL Y-6702</strain>
    </source>
</reference>
<dbReference type="GO" id="GO:0003919">
    <property type="term" value="F:FMN adenylyltransferase activity"/>
    <property type="evidence" value="ECO:0007669"/>
    <property type="project" value="UniProtKB-EC"/>
</dbReference>
<evidence type="ECO:0000313" key="14">
    <source>
        <dbReference type="EMBL" id="QLG71940.1"/>
    </source>
</evidence>
<keyword evidence="7" id="KW-0547">Nucleotide-binding</keyword>
<keyword evidence="8" id="KW-0274">FAD</keyword>
<keyword evidence="4" id="KW-0288">FMN</keyword>
<gene>
    <name evidence="14" type="ORF">HG535_0C02920</name>
</gene>
<evidence type="ECO:0000259" key="13">
    <source>
        <dbReference type="Pfam" id="PF01507"/>
    </source>
</evidence>
<dbReference type="PANTHER" id="PTHR23293">
    <property type="entry name" value="FAD SYNTHETASE-RELATED FMN ADENYLYLTRANSFERASE"/>
    <property type="match status" value="1"/>
</dbReference>
<evidence type="ECO:0000256" key="11">
    <source>
        <dbReference type="ARBA" id="ARBA00031871"/>
    </source>
</evidence>
<dbReference type="InterPro" id="IPR014729">
    <property type="entry name" value="Rossmann-like_a/b/a_fold"/>
</dbReference>
<evidence type="ECO:0000313" key="15">
    <source>
        <dbReference type="Proteomes" id="UP000509704"/>
    </source>
</evidence>
<proteinExistence type="predicted"/>
<evidence type="ECO:0000256" key="2">
    <source>
        <dbReference type="ARBA" id="ARBA00012393"/>
    </source>
</evidence>
<dbReference type="RefSeq" id="XP_037143668.1">
    <property type="nucleotide sequence ID" value="XM_037287773.1"/>
</dbReference>
<accession>A0A7H9AZY6</accession>
<dbReference type="SUPFAM" id="SSF52402">
    <property type="entry name" value="Adenine nucleotide alpha hydrolases-like"/>
    <property type="match status" value="1"/>
</dbReference>
<evidence type="ECO:0000256" key="7">
    <source>
        <dbReference type="ARBA" id="ARBA00022741"/>
    </source>
</evidence>
<dbReference type="EC" id="2.7.7.2" evidence="2"/>
<dbReference type="InterPro" id="IPR002500">
    <property type="entry name" value="PAPS_reduct_dom"/>
</dbReference>
<comment type="pathway">
    <text evidence="1">Cofactor biosynthesis; FAD biosynthesis; FAD from FMN: step 1/1.</text>
</comment>
<protein>
    <recommendedName>
        <fullName evidence="2">FAD synthase</fullName>
        <ecNumber evidence="2">2.7.7.2</ecNumber>
    </recommendedName>
    <alternativeName>
        <fullName evidence="10">FAD pyrophosphorylase</fullName>
    </alternativeName>
    <alternativeName>
        <fullName evidence="11">FMN adenylyltransferase</fullName>
    </alternativeName>
</protein>
<evidence type="ECO:0000256" key="10">
    <source>
        <dbReference type="ARBA" id="ARBA00031145"/>
    </source>
</evidence>
<dbReference type="Pfam" id="PF01507">
    <property type="entry name" value="PAPS_reduct"/>
    <property type="match status" value="1"/>
</dbReference>
<evidence type="ECO:0000256" key="4">
    <source>
        <dbReference type="ARBA" id="ARBA00022643"/>
    </source>
</evidence>
<evidence type="ECO:0000256" key="1">
    <source>
        <dbReference type="ARBA" id="ARBA00004726"/>
    </source>
</evidence>
<evidence type="ECO:0000256" key="3">
    <source>
        <dbReference type="ARBA" id="ARBA00022630"/>
    </source>
</evidence>
<comment type="catalytic activity">
    <reaction evidence="12">
        <text>FMN + ATP + H(+) = FAD + diphosphate</text>
        <dbReference type="Rhea" id="RHEA:17237"/>
        <dbReference type="ChEBI" id="CHEBI:15378"/>
        <dbReference type="ChEBI" id="CHEBI:30616"/>
        <dbReference type="ChEBI" id="CHEBI:33019"/>
        <dbReference type="ChEBI" id="CHEBI:57692"/>
        <dbReference type="ChEBI" id="CHEBI:58210"/>
        <dbReference type="EC" id="2.7.7.2"/>
    </reaction>
</comment>
<keyword evidence="6" id="KW-0548">Nucleotidyltransferase</keyword>
<organism evidence="14 15">
    <name type="scientific">Zygotorulaspora mrakii</name>
    <name type="common">Zygosaccharomyces mrakii</name>
    <dbReference type="NCBI Taxonomy" id="42260"/>
    <lineage>
        <taxon>Eukaryota</taxon>
        <taxon>Fungi</taxon>
        <taxon>Dikarya</taxon>
        <taxon>Ascomycota</taxon>
        <taxon>Saccharomycotina</taxon>
        <taxon>Saccharomycetes</taxon>
        <taxon>Saccharomycetales</taxon>
        <taxon>Saccharomycetaceae</taxon>
        <taxon>Zygotorulaspora</taxon>
    </lineage>
</organism>
<dbReference type="GO" id="GO:0005524">
    <property type="term" value="F:ATP binding"/>
    <property type="evidence" value="ECO:0007669"/>
    <property type="project" value="UniProtKB-KW"/>
</dbReference>
<feature type="domain" description="Phosphoadenosine phosphosulphate reductase" evidence="13">
    <location>
        <begin position="56"/>
        <end position="232"/>
    </location>
</feature>
<evidence type="ECO:0000256" key="9">
    <source>
        <dbReference type="ARBA" id="ARBA00022840"/>
    </source>
</evidence>
<dbReference type="Gene3D" id="3.40.50.620">
    <property type="entry name" value="HUPs"/>
    <property type="match status" value="1"/>
</dbReference>
<dbReference type="AlphaFoldDB" id="A0A7H9AZY6"/>
<evidence type="ECO:0000256" key="5">
    <source>
        <dbReference type="ARBA" id="ARBA00022679"/>
    </source>
</evidence>
<dbReference type="GO" id="GO:0006747">
    <property type="term" value="P:FAD biosynthetic process"/>
    <property type="evidence" value="ECO:0007669"/>
    <property type="project" value="TreeGrafter"/>
</dbReference>
<keyword evidence="3" id="KW-0285">Flavoprotein</keyword>
<dbReference type="GeneID" id="59235637"/>
<evidence type="ECO:0000256" key="8">
    <source>
        <dbReference type="ARBA" id="ARBA00022827"/>
    </source>
</evidence>
<dbReference type="EMBL" id="CP058606">
    <property type="protein sequence ID" value="QLG71940.1"/>
    <property type="molecule type" value="Genomic_DNA"/>
</dbReference>
<sequence>MGLGSVSEFCYNLTESYLSIKNNTEIISETQNAIRLTRRYLLEDIFTLWNPLNSEISFSYNGGKDCQVLLLIYLGCLWEFFQMHTRASQFDAKYHQFPSERLPAVFIDQDEIFPTLEQFVTDTVDRYFLSLYESLRDGGKSADMSEAFRQFLKMNPETKGIVIGIRHTDPFAQNLLPIQRTDPDWPDFMRLQPLLHWKLANIWSFLLYSGEPTCGLYKLGFTSIGNINETNPNPYLKATEHTVDDCKFQWEIENAYNKSCSSISCSALHGDDIERAQKLDDDYFPGWFLTDDSLERAGRIKRKPPNN</sequence>
<dbReference type="CDD" id="cd23948">
    <property type="entry name" value="FAD_synthase"/>
    <property type="match status" value="1"/>
</dbReference>
<keyword evidence="9" id="KW-0067">ATP-binding</keyword>
<dbReference type="PANTHER" id="PTHR23293:SF9">
    <property type="entry name" value="FAD SYNTHASE"/>
    <property type="match status" value="1"/>
</dbReference>
<keyword evidence="5" id="KW-0808">Transferase</keyword>
<name>A0A7H9AZY6_ZYGMR</name>
<evidence type="ECO:0000256" key="12">
    <source>
        <dbReference type="ARBA" id="ARBA00049494"/>
    </source>
</evidence>
<dbReference type="Proteomes" id="UP000509704">
    <property type="component" value="Chromosome 3"/>
</dbReference>
<dbReference type="KEGG" id="zmk:HG535_0C02920"/>
<keyword evidence="15" id="KW-1185">Reference proteome</keyword>